<dbReference type="InterPro" id="IPR007061">
    <property type="entry name" value="MST-like"/>
</dbReference>
<dbReference type="Gene3D" id="1.20.120.450">
    <property type="entry name" value="dinb family like domain"/>
    <property type="match status" value="1"/>
</dbReference>
<organism evidence="1 2">
    <name type="scientific">Algoriphagus zhangzhouensis</name>
    <dbReference type="NCBI Taxonomy" id="1073327"/>
    <lineage>
        <taxon>Bacteria</taxon>
        <taxon>Pseudomonadati</taxon>
        <taxon>Bacteroidota</taxon>
        <taxon>Cytophagia</taxon>
        <taxon>Cytophagales</taxon>
        <taxon>Cyclobacteriaceae</taxon>
        <taxon>Algoriphagus</taxon>
    </lineage>
</organism>
<evidence type="ECO:0008006" key="3">
    <source>
        <dbReference type="Google" id="ProtNLM"/>
    </source>
</evidence>
<reference evidence="2" key="1">
    <citation type="submission" date="2016-12" db="EMBL/GenBank/DDBJ databases">
        <authorList>
            <person name="Varghese N."/>
            <person name="Submissions S."/>
        </authorList>
    </citation>
    <scope>NUCLEOTIDE SEQUENCE [LARGE SCALE GENOMIC DNA]</scope>
    <source>
        <strain evidence="2">DSM 25035</strain>
    </source>
</reference>
<dbReference type="AlphaFoldDB" id="A0A1M7ZJ34"/>
<dbReference type="SUPFAM" id="SSF109854">
    <property type="entry name" value="DinB/YfiT-like putative metalloenzymes"/>
    <property type="match status" value="1"/>
</dbReference>
<protein>
    <recommendedName>
        <fullName evidence="3">DinB superfamily protein</fullName>
    </recommendedName>
</protein>
<dbReference type="STRING" id="1073327.SAMN04488108_3752"/>
<dbReference type="InterPro" id="IPR034660">
    <property type="entry name" value="DinB/YfiT-like"/>
</dbReference>
<name>A0A1M7ZJ34_9BACT</name>
<evidence type="ECO:0000313" key="1">
    <source>
        <dbReference type="EMBL" id="SHO64935.1"/>
    </source>
</evidence>
<dbReference type="Proteomes" id="UP000184609">
    <property type="component" value="Unassembled WGS sequence"/>
</dbReference>
<accession>A0A1M7ZJ34</accession>
<keyword evidence="2" id="KW-1185">Reference proteome</keyword>
<dbReference type="RefSeq" id="WP_073573349.1">
    <property type="nucleotide sequence ID" value="NZ_FRXN01000006.1"/>
</dbReference>
<sequence length="213" mass="24680">MKAQKNYRREFLKKGIALTAGISMIGGIQASKASSGKRSENLLVIGPRTGYTPEMGTLVSMMNYMRMNLSQTIKDMSQKELDFLFDAESNTIGALLMHLGATEKFYQINTFENRQEFNEEEDKIWGAASRLGDEGREKIKGHDLDYYMNMIGQVREETLEKFKILDDEWLFSIDPIWSGPDGDVNTYWKWYHVFEHESNHIGQMRWIRARASK</sequence>
<gene>
    <name evidence="1" type="ORF">SAMN04488108_3752</name>
</gene>
<dbReference type="EMBL" id="FRXN01000006">
    <property type="protein sequence ID" value="SHO64935.1"/>
    <property type="molecule type" value="Genomic_DNA"/>
</dbReference>
<proteinExistence type="predicted"/>
<dbReference type="Pfam" id="PF04978">
    <property type="entry name" value="MST"/>
    <property type="match status" value="1"/>
</dbReference>
<dbReference type="OrthoDB" id="117483at2"/>
<evidence type="ECO:0000313" key="2">
    <source>
        <dbReference type="Proteomes" id="UP000184609"/>
    </source>
</evidence>